<dbReference type="Gene3D" id="3.30.2090.10">
    <property type="entry name" value="Multidrug efflux transporter AcrB TolC docking domain, DN and DC subdomains"/>
    <property type="match status" value="2"/>
</dbReference>
<accession>A0A917LZV5</accession>
<name>A0A917LZV5_9BACT</name>
<dbReference type="PANTHER" id="PTHR32063:SF8">
    <property type="entry name" value="CATION EFFLUX PROTEIN"/>
    <property type="match status" value="1"/>
</dbReference>
<protein>
    <submittedName>
        <fullName evidence="2">RND transporter</fullName>
    </submittedName>
</protein>
<proteinExistence type="predicted"/>
<feature type="transmembrane region" description="Helical" evidence="1">
    <location>
        <begin position="334"/>
        <end position="353"/>
    </location>
</feature>
<dbReference type="PRINTS" id="PR00702">
    <property type="entry name" value="ACRIFLAVINRP"/>
</dbReference>
<sequence>MWIVRLALRRPYTFAVLTILLMILGPLAVSNMPVDIFPNINIPVVSMIWEYTGLSPQQMADRIVTRSERSLTTTVNNIEHIESQSLNGIGVIKIFFQPNVNIANAVAQVTAIGQTQLKQLPPGTTSPLILQYSASSVPILQLGLSGQGLSEQQLNDFGLNFIRTPLVTVPGAGIPYPYGGKQRQVQVDLNIQALQAKGLSPADVVNAIAAQNLILPSGTTKVGPFEYQIETNSAPSTIAGLNNLPIRAVNGAMVYIHDVAHVRDGFPPQTNIVRVNGQRASLMSIIKTGNASTLDIVKGIRAKLATLKSQLPAALKITPLADQSIFVRASIDGVVREAIIAACLTAIMILVFLGSWRSTLIIAVSIPLSILSSLLVLSALGETINIMTLGGLALAVGILVDDATVEIENINRNLEEGKVVEQAILDGAEQIAIPALVSTISICIVFVPMFFLSGVARFLFVPLGEAVVFAMLASYILSRTIVPTMAKYLLHEHDEEANAKKQNTRNPFVRMQQRFEHYFEKFRGGYYRLLELCVNHAGVFLVLFMAFAILSASALYPFLGEDFFPSVDSGQFKLHVRARTGTRIEDTAELCDHIDNVIRQTIPKDELVSIIDNIGLPYSGINTSYSNSAPVGPGDADIQVSLAEKHHPTDDYVQRLRRELGKDFPGVTFYTLPVDMVTQILNFGLPAPIDIQVVGADLTANRTYAEQLLNKIKYVAGTADLRIQQPFDNPNLMINIDRTKAQQIGLQQRDVAQSLLVATSGSFQTTPSFWLDPRNGVSYNIAVQSPQYSLDTLQDLRNIPLTPGSNADVNSAASSSNGAGSYAANANLPMGGRPVQILGNVATITPGTELGTVSHYNIAPVIDIYGNVVNTDLASVDKKIEKILDDSKGQLPHGSLISVRGQVQTMRTSFAGLFSGLALSILLVYLLIVINFQSWLDPFIIISALPAAISGIVWFLFITHTRVSVPALTGAIMCMGVATANSILVVSFARERLVVTVGDARNAALSAGFVRFRPVLMTALAMIIGMVPMALGLGDGGEQNAPLGRAVIGGLLFATVSTLFFVPTFFSVLHGRLEKRRQEHEARHQHNLSATSEF</sequence>
<feature type="transmembrane region" description="Helical" evidence="1">
    <location>
        <begin position="965"/>
        <end position="989"/>
    </location>
</feature>
<gene>
    <name evidence="2" type="primary">ragC</name>
    <name evidence="2" type="ORF">GCM10011585_08290</name>
</gene>
<feature type="transmembrane region" description="Helical" evidence="1">
    <location>
        <begin position="939"/>
        <end position="959"/>
    </location>
</feature>
<dbReference type="EMBL" id="BMGT01000001">
    <property type="protein sequence ID" value="GGG68637.1"/>
    <property type="molecule type" value="Genomic_DNA"/>
</dbReference>
<dbReference type="Pfam" id="PF00873">
    <property type="entry name" value="ACR_tran"/>
    <property type="match status" value="1"/>
</dbReference>
<keyword evidence="1" id="KW-0472">Membrane</keyword>
<dbReference type="Gene3D" id="1.20.1640.10">
    <property type="entry name" value="Multidrug efflux transporter AcrB transmembrane domain"/>
    <property type="match status" value="2"/>
</dbReference>
<feature type="transmembrane region" description="Helical" evidence="1">
    <location>
        <begin position="910"/>
        <end position="932"/>
    </location>
</feature>
<keyword evidence="1" id="KW-0812">Transmembrane</keyword>
<dbReference type="InterPro" id="IPR001036">
    <property type="entry name" value="Acrflvin-R"/>
</dbReference>
<dbReference type="Proteomes" id="UP000647241">
    <property type="component" value="Unassembled WGS sequence"/>
</dbReference>
<feature type="transmembrane region" description="Helical" evidence="1">
    <location>
        <begin position="431"/>
        <end position="452"/>
    </location>
</feature>
<dbReference type="GO" id="GO:0005886">
    <property type="term" value="C:plasma membrane"/>
    <property type="evidence" value="ECO:0007669"/>
    <property type="project" value="TreeGrafter"/>
</dbReference>
<feature type="transmembrane region" description="Helical" evidence="1">
    <location>
        <begin position="537"/>
        <end position="559"/>
    </location>
</feature>
<reference evidence="2" key="2">
    <citation type="submission" date="2020-09" db="EMBL/GenBank/DDBJ databases">
        <authorList>
            <person name="Sun Q."/>
            <person name="Zhou Y."/>
        </authorList>
    </citation>
    <scope>NUCLEOTIDE SEQUENCE</scope>
    <source>
        <strain evidence="2">CGMCC 1.12997</strain>
    </source>
</reference>
<dbReference type="SUPFAM" id="SSF82714">
    <property type="entry name" value="Multidrug efflux transporter AcrB TolC docking domain, DN and DC subdomains"/>
    <property type="match status" value="2"/>
</dbReference>
<keyword evidence="3" id="KW-1185">Reference proteome</keyword>
<dbReference type="SUPFAM" id="SSF82693">
    <property type="entry name" value="Multidrug efflux transporter AcrB pore domain, PN1, PN2, PC1 and PC2 subdomains"/>
    <property type="match status" value="2"/>
</dbReference>
<reference evidence="2" key="1">
    <citation type="journal article" date="2014" name="Int. J. Syst. Evol. Microbiol.">
        <title>Complete genome sequence of Corynebacterium casei LMG S-19264T (=DSM 44701T), isolated from a smear-ripened cheese.</title>
        <authorList>
            <consortium name="US DOE Joint Genome Institute (JGI-PGF)"/>
            <person name="Walter F."/>
            <person name="Albersmeier A."/>
            <person name="Kalinowski J."/>
            <person name="Ruckert C."/>
        </authorList>
    </citation>
    <scope>NUCLEOTIDE SEQUENCE</scope>
    <source>
        <strain evidence="2">CGMCC 1.12997</strain>
    </source>
</reference>
<feature type="transmembrane region" description="Helical" evidence="1">
    <location>
        <begin position="1010"/>
        <end position="1034"/>
    </location>
</feature>
<dbReference type="GO" id="GO:0042910">
    <property type="term" value="F:xenobiotic transmembrane transporter activity"/>
    <property type="evidence" value="ECO:0007669"/>
    <property type="project" value="TreeGrafter"/>
</dbReference>
<comment type="caution">
    <text evidence="2">The sequence shown here is derived from an EMBL/GenBank/DDBJ whole genome shotgun (WGS) entry which is preliminary data.</text>
</comment>
<dbReference type="AlphaFoldDB" id="A0A917LZV5"/>
<dbReference type="InterPro" id="IPR027463">
    <property type="entry name" value="AcrB_DN_DC_subdom"/>
</dbReference>
<feature type="transmembrane region" description="Helical" evidence="1">
    <location>
        <begin position="1046"/>
        <end position="1069"/>
    </location>
</feature>
<feature type="transmembrane region" description="Helical" evidence="1">
    <location>
        <begin position="360"/>
        <end position="380"/>
    </location>
</feature>
<dbReference type="Gene3D" id="3.30.70.1440">
    <property type="entry name" value="Multidrug efflux transporter AcrB pore domain"/>
    <property type="match status" value="1"/>
</dbReference>
<evidence type="ECO:0000313" key="3">
    <source>
        <dbReference type="Proteomes" id="UP000647241"/>
    </source>
</evidence>
<dbReference type="RefSeq" id="WP_188552849.1">
    <property type="nucleotide sequence ID" value="NZ_BMGT01000001.1"/>
</dbReference>
<keyword evidence="1" id="KW-1133">Transmembrane helix</keyword>
<organism evidence="2 3">
    <name type="scientific">Edaphobacter dinghuensis</name>
    <dbReference type="NCBI Taxonomy" id="1560005"/>
    <lineage>
        <taxon>Bacteria</taxon>
        <taxon>Pseudomonadati</taxon>
        <taxon>Acidobacteriota</taxon>
        <taxon>Terriglobia</taxon>
        <taxon>Terriglobales</taxon>
        <taxon>Acidobacteriaceae</taxon>
        <taxon>Edaphobacter</taxon>
    </lineage>
</organism>
<dbReference type="PANTHER" id="PTHR32063">
    <property type="match status" value="1"/>
</dbReference>
<dbReference type="Gene3D" id="3.30.70.1430">
    <property type="entry name" value="Multidrug efflux transporter AcrB pore domain"/>
    <property type="match status" value="2"/>
</dbReference>
<feature type="transmembrane region" description="Helical" evidence="1">
    <location>
        <begin position="386"/>
        <end position="405"/>
    </location>
</feature>
<dbReference type="Gene3D" id="3.30.70.1320">
    <property type="entry name" value="Multidrug efflux transporter AcrB pore domain like"/>
    <property type="match status" value="1"/>
</dbReference>
<dbReference type="SUPFAM" id="SSF82866">
    <property type="entry name" value="Multidrug efflux transporter AcrB transmembrane domain"/>
    <property type="match status" value="2"/>
</dbReference>
<feature type="transmembrane region" description="Helical" evidence="1">
    <location>
        <begin position="458"/>
        <end position="477"/>
    </location>
</feature>
<evidence type="ECO:0000313" key="2">
    <source>
        <dbReference type="EMBL" id="GGG68637.1"/>
    </source>
</evidence>
<feature type="transmembrane region" description="Helical" evidence="1">
    <location>
        <begin position="12"/>
        <end position="29"/>
    </location>
</feature>
<evidence type="ECO:0000256" key="1">
    <source>
        <dbReference type="SAM" id="Phobius"/>
    </source>
</evidence>